<keyword evidence="2" id="KW-1185">Reference proteome</keyword>
<dbReference type="GeneID" id="58727034"/>
<geneLocation type="plasmid" evidence="1">
    <name>pN2B-A</name>
</geneLocation>
<sequence length="365" mass="42362">MLENIFKTLKTEAYVAHLEGGLRAISNPGSPVEIVPHLIDKASVNIDISSSYYKDIDFIDELKKLNLSILGLDYYNNIESIGQMYPPNWRTLSQINNLDNPIKLWDNLCIEGHTKQDYYLVDISSRISFGFKACETRLRDLSECYFRELYSQCQYRDFKNGRKFRSSNTFNIYLALHSFLVESCLVRDYLAEFMHVYIFNKYGKNPITTMGSLIKYVLKKLNNYDDFSLEIINITNVELAASWLAELGEYRDLVIHSTPIDQVESSSFIVQKIININENQGVPSIELPLPKNPHHIFKRRRKIIESICKGINSSFEEWFVEVPENTDTSETVIDALKYCSFAHEKLIEFAIKVFNKHKELIEISD</sequence>
<dbReference type="Proteomes" id="UP000570851">
    <property type="component" value="Unassembled WGS sequence"/>
</dbReference>
<proteinExistence type="predicted"/>
<dbReference type="RefSeq" id="WP_011316426.1">
    <property type="nucleotide sequence ID" value="NZ_JACKZP010000281.1"/>
</dbReference>
<protein>
    <submittedName>
        <fullName evidence="1">Uncharacterized protein</fullName>
    </submittedName>
</protein>
<evidence type="ECO:0000313" key="2">
    <source>
        <dbReference type="Proteomes" id="UP000570851"/>
    </source>
</evidence>
<comment type="caution">
    <text evidence="1">The sequence shown here is derived from an EMBL/GenBank/DDBJ whole genome shotgun (WGS) entry which is preliminary data.</text>
</comment>
<gene>
    <name evidence="1" type="ORF">GNE12_28090</name>
</gene>
<dbReference type="EMBL" id="JACKZP010000281">
    <property type="protein sequence ID" value="MBC1305749.1"/>
    <property type="molecule type" value="Genomic_DNA"/>
</dbReference>
<accession>A0ABR6SH82</accession>
<organism evidence="1 2">
    <name type="scientific">Trichormus variabilis N2B</name>
    <dbReference type="NCBI Taxonomy" id="2681315"/>
    <lineage>
        <taxon>Bacteria</taxon>
        <taxon>Bacillati</taxon>
        <taxon>Cyanobacteriota</taxon>
        <taxon>Cyanophyceae</taxon>
        <taxon>Nostocales</taxon>
        <taxon>Nostocaceae</taxon>
        <taxon>Trichormus</taxon>
    </lineage>
</organism>
<name>A0ABR6SH82_ANAVA</name>
<keyword evidence="1" id="KW-0614">Plasmid</keyword>
<reference evidence="1 2" key="1">
    <citation type="submission" date="2019-11" db="EMBL/GenBank/DDBJ databases">
        <title>Comparison of genomes from free-living endosymbiotic cyanobacteria isolated from Azolla.</title>
        <authorList>
            <person name="Thiel T."/>
            <person name="Pratte B."/>
        </authorList>
    </citation>
    <scope>NUCLEOTIDE SEQUENCE [LARGE SCALE GENOMIC DNA]</scope>
    <source>
        <strain evidence="1 2">N2B</strain>
        <plasmid evidence="1">pN2B-A</plasmid>
    </source>
</reference>
<evidence type="ECO:0000313" key="1">
    <source>
        <dbReference type="EMBL" id="MBC1305749.1"/>
    </source>
</evidence>